<dbReference type="Pfam" id="PF06723">
    <property type="entry name" value="MreB_Mbl"/>
    <property type="match status" value="1"/>
</dbReference>
<name>A0A0H4QDH9_9LACO</name>
<gene>
    <name evidence="6" type="primary">mreB</name>
    <name evidence="7" type="ORF">ABM34_01685</name>
</gene>
<dbReference type="GO" id="GO:0005524">
    <property type="term" value="F:ATP binding"/>
    <property type="evidence" value="ECO:0007669"/>
    <property type="project" value="UniProtKB-KW"/>
</dbReference>
<comment type="subcellular location">
    <subcellularLocation>
        <location evidence="6">Cytoplasm</location>
    </subcellularLocation>
    <text evidence="6">Membrane-associated.</text>
</comment>
<evidence type="ECO:0000313" key="7">
    <source>
        <dbReference type="EMBL" id="AKP66384.1"/>
    </source>
</evidence>
<feature type="binding site" evidence="6">
    <location>
        <begin position="283"/>
        <end position="286"/>
    </location>
    <ligand>
        <name>ATP</name>
        <dbReference type="ChEBI" id="CHEBI:30616"/>
    </ligand>
</feature>
<dbReference type="Gene3D" id="3.30.420.40">
    <property type="match status" value="3"/>
</dbReference>
<keyword evidence="3 6" id="KW-0067">ATP-binding</keyword>
<feature type="binding site" evidence="6">
    <location>
        <begin position="155"/>
        <end position="157"/>
    </location>
    <ligand>
        <name>ATP</name>
        <dbReference type="ChEBI" id="CHEBI:30616"/>
    </ligand>
</feature>
<dbReference type="GO" id="GO:0008360">
    <property type="term" value="P:regulation of cell shape"/>
    <property type="evidence" value="ECO:0007669"/>
    <property type="project" value="UniProtKB-UniRule"/>
</dbReference>
<dbReference type="HAMAP" id="MF_02207">
    <property type="entry name" value="MreB"/>
    <property type="match status" value="1"/>
</dbReference>
<keyword evidence="8" id="KW-1185">Reference proteome</keyword>
<dbReference type="RefSeq" id="WP_048702677.1">
    <property type="nucleotide sequence ID" value="NZ_CP012034.1"/>
</dbReference>
<dbReference type="OrthoDB" id="9768127at2"/>
<dbReference type="InterPro" id="IPR004753">
    <property type="entry name" value="MreB"/>
</dbReference>
<sequence>MAKYLGIDLGTANVLIDVKGEGIVLNEPSIVAINSRTNEVVAVGKDAYQMVGRTPANITAIRPLKDGVIADFNITEKMLQYFIDKLNVKSMFSKPVTMICAPTNVTPVEQKSIIEAAEQAGGGKVYLQLEPKVAAVGAGLDIFKPQGNMVIDIGGGTSDIAVLSMGDVVTSRSLRFAGDKMTTAIQAFVKQSHSLIIGERTSEAIKMEIGSALDGDEGTTFSASGIDIVSGLPKEITLNEKEIEGALRDGITQIIDSAKSVLEETPPELSADIIDRGIMLTGGGALLKNLDKLLSQELQVPVLMTERPLDSVALGTGILLENIEKHKKY</sequence>
<dbReference type="KEGG" id="lgn:ABM34_01685"/>
<reference evidence="8" key="1">
    <citation type="submission" date="2015-07" db="EMBL/GenBank/DDBJ databases">
        <title>Lactobacillus ginsenosidimutans/EMML 3141/ whole genome sequencing.</title>
        <authorList>
            <person name="Kim M.K."/>
            <person name="Im W.-T."/>
            <person name="Srinivasan S."/>
            <person name="Lee J.-J."/>
        </authorList>
    </citation>
    <scope>NUCLEOTIDE SEQUENCE [LARGE SCALE GENOMIC DNA]</scope>
    <source>
        <strain evidence="8">EMML 3041</strain>
    </source>
</reference>
<dbReference type="PANTHER" id="PTHR42749">
    <property type="entry name" value="CELL SHAPE-DETERMINING PROTEIN MREB"/>
    <property type="match status" value="1"/>
</dbReference>
<dbReference type="GO" id="GO:0000902">
    <property type="term" value="P:cell morphogenesis"/>
    <property type="evidence" value="ECO:0007669"/>
    <property type="project" value="InterPro"/>
</dbReference>
<dbReference type="NCBIfam" id="TIGR00904">
    <property type="entry name" value="mreB"/>
    <property type="match status" value="1"/>
</dbReference>
<organism evidence="7 8">
    <name type="scientific">Companilactobacillus ginsenosidimutans</name>
    <dbReference type="NCBI Taxonomy" id="1007676"/>
    <lineage>
        <taxon>Bacteria</taxon>
        <taxon>Bacillati</taxon>
        <taxon>Bacillota</taxon>
        <taxon>Bacilli</taxon>
        <taxon>Lactobacillales</taxon>
        <taxon>Lactobacillaceae</taxon>
        <taxon>Companilactobacillus</taxon>
    </lineage>
</organism>
<evidence type="ECO:0000256" key="5">
    <source>
        <dbReference type="ARBA" id="ARBA00023458"/>
    </source>
</evidence>
<dbReference type="AlphaFoldDB" id="A0A0H4QDH9"/>
<comment type="similarity">
    <text evidence="5 6">Belongs to the FtsA/MreB family.</text>
</comment>
<evidence type="ECO:0000313" key="8">
    <source>
        <dbReference type="Proteomes" id="UP000036106"/>
    </source>
</evidence>
<dbReference type="PANTHER" id="PTHR42749:SF4">
    <property type="entry name" value="CELL SHAPE-DETERMINING PROTEIN MBL"/>
    <property type="match status" value="1"/>
</dbReference>
<accession>A0A0H4QDH9</accession>
<evidence type="ECO:0000256" key="6">
    <source>
        <dbReference type="HAMAP-Rule" id="MF_02207"/>
    </source>
</evidence>
<keyword evidence="1 6" id="KW-0963">Cytoplasm</keyword>
<dbReference type="STRING" id="1007676.ABM34_01685"/>
<proteinExistence type="inferred from homology"/>
<evidence type="ECO:0000256" key="1">
    <source>
        <dbReference type="ARBA" id="ARBA00022490"/>
    </source>
</evidence>
<dbReference type="GO" id="GO:0005737">
    <property type="term" value="C:cytoplasm"/>
    <property type="evidence" value="ECO:0007669"/>
    <property type="project" value="UniProtKB-SubCell"/>
</dbReference>
<comment type="subunit">
    <text evidence="6">Forms polymers.</text>
</comment>
<keyword evidence="4 6" id="KW-0133">Cell shape</keyword>
<feature type="binding site" evidence="6">
    <location>
        <begin position="11"/>
        <end position="13"/>
    </location>
    <ligand>
        <name>ATP</name>
        <dbReference type="ChEBI" id="CHEBI:30616"/>
    </ligand>
</feature>
<comment type="function">
    <text evidence="6">Forms membrane-associated dynamic filaments that are essential for cell shape determination. Acts by regulating cell wall synthesis and cell elongation, and thus cell shape. A feedback loop between cell geometry and MreB localization may maintain elongated cell shape by targeting cell wall growth to regions of negative cell wall curvature.</text>
</comment>
<feature type="binding site" evidence="6">
    <location>
        <begin position="203"/>
        <end position="206"/>
    </location>
    <ligand>
        <name>ATP</name>
        <dbReference type="ChEBI" id="CHEBI:30616"/>
    </ligand>
</feature>
<dbReference type="PATRIC" id="fig|1007676.4.peg.353"/>
<dbReference type="SUPFAM" id="SSF53067">
    <property type="entry name" value="Actin-like ATPase domain"/>
    <property type="match status" value="2"/>
</dbReference>
<dbReference type="PRINTS" id="PR01652">
    <property type="entry name" value="SHAPEPROTEIN"/>
</dbReference>
<dbReference type="InterPro" id="IPR056546">
    <property type="entry name" value="MreB_MamK-like"/>
</dbReference>
<dbReference type="InterPro" id="IPR043129">
    <property type="entry name" value="ATPase_NBD"/>
</dbReference>
<dbReference type="CDD" id="cd10225">
    <property type="entry name" value="ASKHA_NBD_MreB-like"/>
    <property type="match status" value="1"/>
</dbReference>
<dbReference type="Proteomes" id="UP000036106">
    <property type="component" value="Chromosome"/>
</dbReference>
<dbReference type="NCBIfam" id="NF010539">
    <property type="entry name" value="PRK13927.1"/>
    <property type="match status" value="1"/>
</dbReference>
<keyword evidence="2 6" id="KW-0547">Nucleotide-binding</keyword>
<protein>
    <recommendedName>
        <fullName evidence="6">Cell shape-determining protein MreB</fullName>
    </recommendedName>
</protein>
<evidence type="ECO:0000256" key="2">
    <source>
        <dbReference type="ARBA" id="ARBA00022741"/>
    </source>
</evidence>
<dbReference type="EMBL" id="CP012034">
    <property type="protein sequence ID" value="AKP66384.1"/>
    <property type="molecule type" value="Genomic_DNA"/>
</dbReference>
<evidence type="ECO:0000256" key="3">
    <source>
        <dbReference type="ARBA" id="ARBA00022840"/>
    </source>
</evidence>
<evidence type="ECO:0000256" key="4">
    <source>
        <dbReference type="ARBA" id="ARBA00022960"/>
    </source>
</evidence>